<dbReference type="AlphaFoldDB" id="A9D961"/>
<dbReference type="InterPro" id="IPR002898">
    <property type="entry name" value="MotA_ExbB_proton_chnl"/>
</dbReference>
<comment type="caution">
    <text evidence="11">The sequence shown here is derived from an EMBL/GenBank/DDBJ whole genome shotgun (WGS) entry which is preliminary data.</text>
</comment>
<evidence type="ECO:0000256" key="5">
    <source>
        <dbReference type="ARBA" id="ARBA00022927"/>
    </source>
</evidence>
<evidence type="ECO:0000259" key="10">
    <source>
        <dbReference type="Pfam" id="PF01618"/>
    </source>
</evidence>
<dbReference type="RefSeq" id="WP_007197366.1">
    <property type="nucleotide sequence ID" value="NZ_CM002917.1"/>
</dbReference>
<dbReference type="Proteomes" id="UP000004291">
    <property type="component" value="Chromosome"/>
</dbReference>
<dbReference type="GO" id="GO:0017038">
    <property type="term" value="P:protein import"/>
    <property type="evidence" value="ECO:0007669"/>
    <property type="project" value="TreeGrafter"/>
</dbReference>
<evidence type="ECO:0000313" key="11">
    <source>
        <dbReference type="EMBL" id="EDQ32862.1"/>
    </source>
</evidence>
<evidence type="ECO:0000313" key="12">
    <source>
        <dbReference type="Proteomes" id="UP000004291"/>
    </source>
</evidence>
<keyword evidence="12" id="KW-1185">Reference proteome</keyword>
<proteinExistence type="inferred from homology"/>
<name>A9D961_HOEPD</name>
<evidence type="ECO:0000256" key="3">
    <source>
        <dbReference type="ARBA" id="ARBA00022475"/>
    </source>
</evidence>
<reference evidence="11 12" key="1">
    <citation type="submission" date="2007-10" db="EMBL/GenBank/DDBJ databases">
        <authorList>
            <person name="Wagner-Dobler I."/>
            <person name="Ferriera S."/>
            <person name="Johnson J."/>
            <person name="Kravitz S."/>
            <person name="Beeson K."/>
            <person name="Sutton G."/>
            <person name="Rogers Y.-H."/>
            <person name="Friedman R."/>
            <person name="Frazier M."/>
            <person name="Venter J.C."/>
        </authorList>
    </citation>
    <scope>NUCLEOTIDE SEQUENCE [LARGE SCALE GENOMIC DNA]</scope>
    <source>
        <strain evidence="11 12">DFL-43</strain>
    </source>
</reference>
<dbReference type="EMBL" id="ABIA03000002">
    <property type="protein sequence ID" value="EDQ32862.1"/>
    <property type="molecule type" value="Genomic_DNA"/>
</dbReference>
<feature type="transmembrane region" description="Helical" evidence="9">
    <location>
        <begin position="122"/>
        <end position="143"/>
    </location>
</feature>
<evidence type="ECO:0000256" key="2">
    <source>
        <dbReference type="ARBA" id="ARBA00022448"/>
    </source>
</evidence>
<organism evidence="11 12">
    <name type="scientific">Hoeflea phototrophica (strain DSM 17068 / NCIMB 14078 / DFL-43)</name>
    <dbReference type="NCBI Taxonomy" id="411684"/>
    <lineage>
        <taxon>Bacteria</taxon>
        <taxon>Pseudomonadati</taxon>
        <taxon>Pseudomonadota</taxon>
        <taxon>Alphaproteobacteria</taxon>
        <taxon>Hyphomicrobiales</taxon>
        <taxon>Rhizobiaceae</taxon>
        <taxon>Hoeflea</taxon>
    </lineage>
</organism>
<keyword evidence="2 8" id="KW-0813">Transport</keyword>
<dbReference type="HOGENOM" id="CLU_053325_4_2_5"/>
<evidence type="ECO:0000256" key="6">
    <source>
        <dbReference type="ARBA" id="ARBA00022989"/>
    </source>
</evidence>
<accession>A9D961</accession>
<dbReference type="STRING" id="411684.HPDFL43_07934"/>
<sequence>MPINSNLIAQIGAFLSLGGPVVSILIVVSILSLAVILLKFFQFARAGIGARSRSERAVALFVSGRVREAHDLAALGRNPTAVIVAQAIELVMAKRLDKQAIEERLTRIATTRLHELQSGFRFLDSVAQLAPLMGLFGTVLGMIEAFKDLQSAGDAVDPSLLAGGIWVALLTTAVGLAIAMPVSLILAWFETRVESERVAVQTLTTDILTGVSPVVSEAPSRETVGEPQLAS</sequence>
<keyword evidence="4 9" id="KW-0812">Transmembrane</keyword>
<evidence type="ECO:0000256" key="8">
    <source>
        <dbReference type="RuleBase" id="RU004057"/>
    </source>
</evidence>
<evidence type="ECO:0000256" key="9">
    <source>
        <dbReference type="SAM" id="Phobius"/>
    </source>
</evidence>
<evidence type="ECO:0000256" key="4">
    <source>
        <dbReference type="ARBA" id="ARBA00022692"/>
    </source>
</evidence>
<keyword evidence="3" id="KW-1003">Cell membrane</keyword>
<feature type="domain" description="MotA/TolQ/ExbB proton channel" evidence="10">
    <location>
        <begin position="80"/>
        <end position="198"/>
    </location>
</feature>
<dbReference type="OrthoDB" id="4045at2"/>
<comment type="subcellular location">
    <subcellularLocation>
        <location evidence="1">Cell membrane</location>
        <topology evidence="1">Multi-pass membrane protein</topology>
    </subcellularLocation>
    <subcellularLocation>
        <location evidence="8">Membrane</location>
        <topology evidence="8">Multi-pass membrane protein</topology>
    </subcellularLocation>
</comment>
<dbReference type="PANTHER" id="PTHR30625">
    <property type="entry name" value="PROTEIN TOLQ"/>
    <property type="match status" value="1"/>
</dbReference>
<evidence type="ECO:0000256" key="1">
    <source>
        <dbReference type="ARBA" id="ARBA00004651"/>
    </source>
</evidence>
<gene>
    <name evidence="11" type="ORF">HPDFL43_07934</name>
</gene>
<evidence type="ECO:0000256" key="7">
    <source>
        <dbReference type="ARBA" id="ARBA00023136"/>
    </source>
</evidence>
<dbReference type="PANTHER" id="PTHR30625:SF15">
    <property type="entry name" value="BIOPOLYMER TRANSPORT PROTEIN EXBB"/>
    <property type="match status" value="1"/>
</dbReference>
<dbReference type="eggNOG" id="COG0811">
    <property type="taxonomic scope" value="Bacteria"/>
</dbReference>
<dbReference type="Pfam" id="PF01618">
    <property type="entry name" value="MotA_ExbB"/>
    <property type="match status" value="1"/>
</dbReference>
<feature type="transmembrane region" description="Helical" evidence="9">
    <location>
        <begin position="163"/>
        <end position="189"/>
    </location>
</feature>
<feature type="transmembrane region" description="Helical" evidence="9">
    <location>
        <begin position="20"/>
        <end position="41"/>
    </location>
</feature>
<reference evidence="11 12" key="2">
    <citation type="submission" date="2012-06" db="EMBL/GenBank/DDBJ databases">
        <authorList>
            <person name="Fiebig A."/>
        </authorList>
    </citation>
    <scope>NUCLEOTIDE SEQUENCE [LARGE SCALE GENOMIC DNA]</scope>
    <source>
        <strain evidence="11 12">DFL-43</strain>
    </source>
</reference>
<keyword evidence="5 8" id="KW-0653">Protein transport</keyword>
<keyword evidence="7 9" id="KW-0472">Membrane</keyword>
<comment type="similarity">
    <text evidence="8">Belongs to the exbB/tolQ family.</text>
</comment>
<dbReference type="GO" id="GO:0005886">
    <property type="term" value="C:plasma membrane"/>
    <property type="evidence" value="ECO:0007669"/>
    <property type="project" value="UniProtKB-SubCell"/>
</dbReference>
<protein>
    <recommendedName>
        <fullName evidence="10">MotA/TolQ/ExbB proton channel domain-containing protein</fullName>
    </recommendedName>
</protein>
<keyword evidence="6 9" id="KW-1133">Transmembrane helix</keyword>
<dbReference type="InterPro" id="IPR050790">
    <property type="entry name" value="ExbB/TolQ_transport"/>
</dbReference>